<dbReference type="EMBL" id="JAOG01000002">
    <property type="protein sequence ID" value="EUA55278.1"/>
    <property type="molecule type" value="Genomic_DNA"/>
</dbReference>
<gene>
    <name evidence="1" type="ORF">I550_3429</name>
</gene>
<protein>
    <submittedName>
        <fullName evidence="1">Uncharacterized protein</fullName>
    </submittedName>
</protein>
<evidence type="ECO:0000313" key="2">
    <source>
        <dbReference type="Proteomes" id="UP000020825"/>
    </source>
</evidence>
<name>X8CIQ3_MYCIT</name>
<proteinExistence type="predicted"/>
<reference evidence="1 2" key="1">
    <citation type="submission" date="2013-12" db="EMBL/GenBank/DDBJ databases">
        <authorList>
            <person name="Zelazny A."/>
            <person name="Olivier K."/>
            <person name="Holland S."/>
            <person name="Lenaerts A."/>
            <person name="Ordway D."/>
            <person name="DeGroote M.A."/>
            <person name="Parker T."/>
            <person name="Sizemore C."/>
            <person name="Tallon L.J."/>
            <person name="Sadzewicz L.K."/>
            <person name="Sengamalay N."/>
            <person name="Fraser C.M."/>
            <person name="Hine E."/>
            <person name="Shefchek K.A."/>
            <person name="Das S.P."/>
            <person name="Tettelin H."/>
        </authorList>
    </citation>
    <scope>NUCLEOTIDE SEQUENCE [LARGE SCALE GENOMIC DNA]</scope>
    <source>
        <strain evidence="1 2">1956</strain>
    </source>
</reference>
<sequence length="208" mass="21576">MHGLVIGGVHGVAQAPSARGDGDDVAGGGARLEQAAELFVHPVDGRQRPVGRGGFAPGGDVGGARQDVVQHRQHADARAAQQCQRVGGKQQHGEDDGHRAADQRVEYAFQPDAAVVEASTRIADTMVWFANIIPCPMKPPPMNTAAPSAMNAAIAMGTAPGPSRPWTAEPSPMPRVTPIIIWMARCARSTLLVDNDTAAAIGAKNGCG</sequence>
<dbReference type="AlphaFoldDB" id="X8CIQ3"/>
<dbReference type="Proteomes" id="UP000020825">
    <property type="component" value="Unassembled WGS sequence"/>
</dbReference>
<accession>X8CIQ3</accession>
<evidence type="ECO:0000313" key="1">
    <source>
        <dbReference type="EMBL" id="EUA55278.1"/>
    </source>
</evidence>
<comment type="caution">
    <text evidence="1">The sequence shown here is derived from an EMBL/GenBank/DDBJ whole genome shotgun (WGS) entry which is preliminary data.</text>
</comment>
<organism evidence="1 2">
    <name type="scientific">Mycobacterium intracellulare 1956</name>
    <dbReference type="NCBI Taxonomy" id="1299331"/>
    <lineage>
        <taxon>Bacteria</taxon>
        <taxon>Bacillati</taxon>
        <taxon>Actinomycetota</taxon>
        <taxon>Actinomycetes</taxon>
        <taxon>Mycobacteriales</taxon>
        <taxon>Mycobacteriaceae</taxon>
        <taxon>Mycobacterium</taxon>
        <taxon>Mycobacterium avium complex (MAC)</taxon>
    </lineage>
</organism>